<comment type="caution">
    <text evidence="1">The sequence shown here is derived from an EMBL/GenBank/DDBJ whole genome shotgun (WGS) entry which is preliminary data.</text>
</comment>
<evidence type="ECO:0000313" key="2">
    <source>
        <dbReference type="Proteomes" id="UP000230000"/>
    </source>
</evidence>
<gene>
    <name evidence="1" type="ORF">BXY57_1417</name>
</gene>
<dbReference type="EMBL" id="PGFG01000001">
    <property type="protein sequence ID" value="PJJ75827.1"/>
    <property type="molecule type" value="Genomic_DNA"/>
</dbReference>
<name>A0A2M9CV81_9BACT</name>
<dbReference type="Proteomes" id="UP000230000">
    <property type="component" value="Unassembled WGS sequence"/>
</dbReference>
<reference evidence="1 2" key="1">
    <citation type="submission" date="2017-11" db="EMBL/GenBank/DDBJ databases">
        <title>Genomic Encyclopedia of Archaeal and Bacterial Type Strains, Phase II (KMG-II): From Individual Species to Whole Genera.</title>
        <authorList>
            <person name="Goeker M."/>
        </authorList>
    </citation>
    <scope>NUCLEOTIDE SEQUENCE [LARGE SCALE GENOMIC DNA]</scope>
    <source>
        <strain evidence="1 2">DSM 27268</strain>
    </source>
</reference>
<evidence type="ECO:0000313" key="1">
    <source>
        <dbReference type="EMBL" id="PJJ75827.1"/>
    </source>
</evidence>
<proteinExistence type="predicted"/>
<dbReference type="AlphaFoldDB" id="A0A2M9CV81"/>
<accession>A0A2M9CV81</accession>
<keyword evidence="2" id="KW-1185">Reference proteome</keyword>
<sequence length="30" mass="3868">MKKDNKNELKFSYLYKDYCREYEEISENMR</sequence>
<protein>
    <submittedName>
        <fullName evidence="1">Uncharacterized protein</fullName>
    </submittedName>
</protein>
<organism evidence="1 2">
    <name type="scientific">Thermoflavifilum aggregans</name>
    <dbReference type="NCBI Taxonomy" id="454188"/>
    <lineage>
        <taxon>Bacteria</taxon>
        <taxon>Pseudomonadati</taxon>
        <taxon>Bacteroidota</taxon>
        <taxon>Chitinophagia</taxon>
        <taxon>Chitinophagales</taxon>
        <taxon>Chitinophagaceae</taxon>
        <taxon>Thermoflavifilum</taxon>
    </lineage>
</organism>